<gene>
    <name evidence="1" type="ORF">K9V48_15770</name>
</gene>
<reference evidence="1" key="1">
    <citation type="submission" date="2024-05" db="EMBL/GenBank/DDBJ databases">
        <title>Metabacillus sp. nov., isolated from the rhizosphere soil of tomato plants.</title>
        <authorList>
            <person name="Ma R."/>
        </authorList>
    </citation>
    <scope>NUCLEOTIDE SEQUENCE</scope>
    <source>
        <strain evidence="1">DBTR6</strain>
    </source>
</reference>
<organism evidence="1 2">
    <name type="scientific">Metabacillus rhizolycopersici</name>
    <dbReference type="NCBI Taxonomy" id="2875709"/>
    <lineage>
        <taxon>Bacteria</taxon>
        <taxon>Bacillati</taxon>
        <taxon>Bacillota</taxon>
        <taxon>Bacilli</taxon>
        <taxon>Bacillales</taxon>
        <taxon>Bacillaceae</taxon>
        <taxon>Metabacillus</taxon>
    </lineage>
</organism>
<protein>
    <recommendedName>
        <fullName evidence="3">Lipoprotein</fullName>
    </recommendedName>
</protein>
<dbReference type="PROSITE" id="PS51257">
    <property type="entry name" value="PROKAR_LIPOPROTEIN"/>
    <property type="match status" value="1"/>
</dbReference>
<evidence type="ECO:0008006" key="3">
    <source>
        <dbReference type="Google" id="ProtNLM"/>
    </source>
</evidence>
<dbReference type="RefSeq" id="WP_224139989.1">
    <property type="nucleotide sequence ID" value="NZ_JAIQUM010000037.1"/>
</dbReference>
<evidence type="ECO:0000313" key="1">
    <source>
        <dbReference type="EMBL" id="MBZ5751663.1"/>
    </source>
</evidence>
<name>A0ABS7UTR7_9BACI</name>
<evidence type="ECO:0000313" key="2">
    <source>
        <dbReference type="Proteomes" id="UP001165287"/>
    </source>
</evidence>
<proteinExistence type="predicted"/>
<comment type="caution">
    <text evidence="1">The sequence shown here is derived from an EMBL/GenBank/DDBJ whole genome shotgun (WGS) entry which is preliminary data.</text>
</comment>
<dbReference type="Proteomes" id="UP001165287">
    <property type="component" value="Unassembled WGS sequence"/>
</dbReference>
<sequence length="191" mass="21084">MQLKRLVVLIGFISILTLLTACSSKPSVELVNTSVDIINDKDKLGAIGITEGDKKGQELVPTALYYEFTIKNTGNKKIGDTGDKGLEIKIEPNDNLVVSSKEIIGFNIFNLSEYGESGLGYGYTFASILEPDQEGKYTLHFNLGVSEENPQVPFLVPSKEQLEKLNDDALDATLIVLLEDKEIARFDLRNK</sequence>
<dbReference type="EMBL" id="JAIQUM010000037">
    <property type="protein sequence ID" value="MBZ5751663.1"/>
    <property type="molecule type" value="Genomic_DNA"/>
</dbReference>
<accession>A0ABS7UTR7</accession>
<keyword evidence="2" id="KW-1185">Reference proteome</keyword>